<keyword evidence="8 9" id="KW-0807">Transducer</keyword>
<feature type="transmembrane region" description="Helical" evidence="10">
    <location>
        <begin position="68"/>
        <end position="87"/>
    </location>
</feature>
<feature type="domain" description="G-protein coupled receptors family 1 profile" evidence="11">
    <location>
        <begin position="47"/>
        <end position="296"/>
    </location>
</feature>
<dbReference type="Proteomes" id="UP000694871">
    <property type="component" value="Unplaced"/>
</dbReference>
<organism evidence="12 13">
    <name type="scientific">Gekko japonicus</name>
    <name type="common">Schlegel's Japanese gecko</name>
    <dbReference type="NCBI Taxonomy" id="146911"/>
    <lineage>
        <taxon>Eukaryota</taxon>
        <taxon>Metazoa</taxon>
        <taxon>Chordata</taxon>
        <taxon>Craniata</taxon>
        <taxon>Vertebrata</taxon>
        <taxon>Euteleostomi</taxon>
        <taxon>Lepidosauria</taxon>
        <taxon>Squamata</taxon>
        <taxon>Bifurcata</taxon>
        <taxon>Gekkota</taxon>
        <taxon>Gekkonidae</taxon>
        <taxon>Gekkoninae</taxon>
        <taxon>Gekko</taxon>
    </lineage>
</organism>
<feature type="transmembrane region" description="Helical" evidence="10">
    <location>
        <begin position="147"/>
        <end position="170"/>
    </location>
</feature>
<keyword evidence="4 9" id="KW-0812">Transmembrane</keyword>
<dbReference type="PANTHER" id="PTHR26453">
    <property type="entry name" value="OLFACTORY RECEPTOR"/>
    <property type="match status" value="1"/>
</dbReference>
<keyword evidence="9" id="KW-0297">G-protein coupled receptor</keyword>
<dbReference type="RefSeq" id="XP_015270330.1">
    <property type="nucleotide sequence ID" value="XM_015414844.1"/>
</dbReference>
<feature type="transmembrane region" description="Helical" evidence="10">
    <location>
        <begin position="279"/>
        <end position="298"/>
    </location>
</feature>
<gene>
    <name evidence="13" type="primary">LOC107113511</name>
</gene>
<evidence type="ECO:0000313" key="12">
    <source>
        <dbReference type="Proteomes" id="UP000694871"/>
    </source>
</evidence>
<feature type="transmembrane region" description="Helical" evidence="10">
    <location>
        <begin position="29"/>
        <end position="56"/>
    </location>
</feature>
<dbReference type="Gene3D" id="1.20.1070.10">
    <property type="entry name" value="Rhodopsin 7-helix transmembrane proteins"/>
    <property type="match status" value="1"/>
</dbReference>
<keyword evidence="5 10" id="KW-0552">Olfaction</keyword>
<evidence type="ECO:0000256" key="6">
    <source>
        <dbReference type="ARBA" id="ARBA00022989"/>
    </source>
</evidence>
<evidence type="ECO:0000256" key="10">
    <source>
        <dbReference type="RuleBase" id="RU363047"/>
    </source>
</evidence>
<dbReference type="InterPro" id="IPR000725">
    <property type="entry name" value="Olfact_rcpt"/>
</dbReference>
<evidence type="ECO:0000256" key="9">
    <source>
        <dbReference type="RuleBase" id="RU000688"/>
    </source>
</evidence>
<keyword evidence="12" id="KW-1185">Reference proteome</keyword>
<keyword evidence="6 10" id="KW-1133">Transmembrane helix</keyword>
<evidence type="ECO:0000259" key="11">
    <source>
        <dbReference type="PROSITE" id="PS50262"/>
    </source>
</evidence>
<evidence type="ECO:0000256" key="4">
    <source>
        <dbReference type="ARBA" id="ARBA00022692"/>
    </source>
</evidence>
<evidence type="ECO:0000256" key="8">
    <source>
        <dbReference type="ARBA" id="ARBA00023224"/>
    </source>
</evidence>
<dbReference type="SUPFAM" id="SSF81321">
    <property type="entry name" value="Family A G protein-coupled receptor-like"/>
    <property type="match status" value="1"/>
</dbReference>
<feature type="transmembrane region" description="Helical" evidence="10">
    <location>
        <begin position="107"/>
        <end position="126"/>
    </location>
</feature>
<evidence type="ECO:0000256" key="3">
    <source>
        <dbReference type="ARBA" id="ARBA00022606"/>
    </source>
</evidence>
<keyword evidence="9" id="KW-0675">Receptor</keyword>
<dbReference type="CDD" id="cd15225">
    <property type="entry name" value="7tmA_OR10A-like"/>
    <property type="match status" value="1"/>
</dbReference>
<dbReference type="InterPro" id="IPR017452">
    <property type="entry name" value="GPCR_Rhodpsn_7TM"/>
</dbReference>
<dbReference type="InterPro" id="IPR000276">
    <property type="entry name" value="GPCR_Rhodpsn"/>
</dbReference>
<evidence type="ECO:0000256" key="5">
    <source>
        <dbReference type="ARBA" id="ARBA00022725"/>
    </source>
</evidence>
<name>A0ABM1K9E3_GEKJA</name>
<evidence type="ECO:0000256" key="7">
    <source>
        <dbReference type="ARBA" id="ARBA00023136"/>
    </source>
</evidence>
<keyword evidence="7 10" id="KW-0472">Membrane</keyword>
<protein>
    <recommendedName>
        <fullName evidence="10">Olfactory receptor</fullName>
    </recommendedName>
</protein>
<reference evidence="13" key="1">
    <citation type="submission" date="2025-08" db="UniProtKB">
        <authorList>
            <consortium name="RefSeq"/>
        </authorList>
    </citation>
    <scope>IDENTIFICATION</scope>
</reference>
<sequence length="331" mass="37634">MNSIKEFKLINHTLRPDFIFISFSNNSGIQIIFCIAFFTMYSLTLLGNGLIIILTLVDSALHTPMYFFLRNLSFLEIWYTTVTLPKMLVNFASEAKSISFAGCAAQVYFLISLGTVECYLLAFMAYDRYTAICCPLHYPVIMNRKACAQMAVTSWLCGILMPLGNVVWIFTLPYCGPNKINHFFCDVPPVLKLACTDTTKNEISFMTVSALIILFPFLLVLVSYIRILVTVLKMPSAEGRRKAFSTCSYHLIVVTLFYGSAGAMYLRPQSSHSENIDRLVALFYSIVTPMLNPMIYSLRNKEFKDALRRLRGKQGFLCELGKHVCERRDFV</sequence>
<proteinExistence type="inferred from homology"/>
<dbReference type="PROSITE" id="PS50262">
    <property type="entry name" value="G_PROTEIN_RECEP_F1_2"/>
    <property type="match status" value="1"/>
</dbReference>
<keyword evidence="3 10" id="KW-0716">Sensory transduction</keyword>
<dbReference type="Pfam" id="PF13853">
    <property type="entry name" value="7tm_4"/>
    <property type="match status" value="1"/>
</dbReference>
<dbReference type="PROSITE" id="PS00237">
    <property type="entry name" value="G_PROTEIN_RECEP_F1_1"/>
    <property type="match status" value="1"/>
</dbReference>
<evidence type="ECO:0000256" key="1">
    <source>
        <dbReference type="ARBA" id="ARBA00004651"/>
    </source>
</evidence>
<dbReference type="PRINTS" id="PR00237">
    <property type="entry name" value="GPCRRHODOPSN"/>
</dbReference>
<comment type="similarity">
    <text evidence="9">Belongs to the G-protein coupled receptor 1 family.</text>
</comment>
<feature type="transmembrane region" description="Helical" evidence="10">
    <location>
        <begin position="203"/>
        <end position="229"/>
    </location>
</feature>
<keyword evidence="2 10" id="KW-1003">Cell membrane</keyword>
<dbReference type="GeneID" id="107113511"/>
<feature type="transmembrane region" description="Helical" evidence="10">
    <location>
        <begin position="249"/>
        <end position="267"/>
    </location>
</feature>
<comment type="subcellular location">
    <subcellularLocation>
        <location evidence="1 10">Cell membrane</location>
        <topology evidence="1 10">Multi-pass membrane protein</topology>
    </subcellularLocation>
</comment>
<evidence type="ECO:0000313" key="13">
    <source>
        <dbReference type="RefSeq" id="XP_015270330.1"/>
    </source>
</evidence>
<accession>A0ABM1K9E3</accession>
<dbReference type="PRINTS" id="PR00245">
    <property type="entry name" value="OLFACTORYR"/>
</dbReference>
<evidence type="ECO:0000256" key="2">
    <source>
        <dbReference type="ARBA" id="ARBA00022475"/>
    </source>
</evidence>